<evidence type="ECO:0000256" key="6">
    <source>
        <dbReference type="ARBA" id="ARBA00022801"/>
    </source>
</evidence>
<dbReference type="STRING" id="1424334.W822_13585"/>
<evidence type="ECO:0000256" key="10">
    <source>
        <dbReference type="ARBA" id="ARBA00023163"/>
    </source>
</evidence>
<keyword evidence="8 13" id="KW-0805">Transcription regulation</keyword>
<comment type="catalytic activity">
    <reaction evidence="13">
        <text>Hydrolysis of Ala-|-Gly bond in repressor LexA.</text>
        <dbReference type="EC" id="3.4.21.88"/>
    </reaction>
</comment>
<dbReference type="HOGENOM" id="CLU_066192_45_3_4"/>
<dbReference type="EC" id="3.4.21.88" evidence="13"/>
<evidence type="ECO:0000256" key="15">
    <source>
        <dbReference type="SAM" id="MobiDB-lite"/>
    </source>
</evidence>
<accession>V8QR42</accession>
<keyword evidence="7 13" id="KW-0068">Autocatalytic cleavage</keyword>
<dbReference type="GO" id="GO:0009432">
    <property type="term" value="P:SOS response"/>
    <property type="evidence" value="ECO:0007669"/>
    <property type="project" value="UniProtKB-UniRule"/>
</dbReference>
<feature type="DNA-binding region" description="H-T-H motif" evidence="13">
    <location>
        <begin position="29"/>
        <end position="49"/>
    </location>
</feature>
<keyword evidence="19" id="KW-1185">Reference proteome</keyword>
<reference evidence="18 19" key="1">
    <citation type="journal article" date="2014" name="Genome Announc.">
        <title>Draft Genome Sequence of Advenella kashmirensis Strain W13003, a Polycyclic Aromatic Hydrocarbon-Degrading Bacterium.</title>
        <authorList>
            <person name="Wang X."/>
            <person name="Jin D."/>
            <person name="Zhou L."/>
            <person name="Wu L."/>
            <person name="An W."/>
            <person name="Zhao L."/>
        </authorList>
    </citation>
    <scope>NUCLEOTIDE SEQUENCE [LARGE SCALE GENOMIC DNA]</scope>
    <source>
        <strain evidence="18 19">W13003</strain>
    </source>
</reference>
<dbReference type="InterPro" id="IPR006200">
    <property type="entry name" value="LexA"/>
</dbReference>
<dbReference type="InterPro" id="IPR006197">
    <property type="entry name" value="Peptidase_S24_LexA"/>
</dbReference>
<evidence type="ECO:0000313" key="18">
    <source>
        <dbReference type="EMBL" id="ETF01813.1"/>
    </source>
</evidence>
<keyword evidence="11 13" id="KW-0234">DNA repair</keyword>
<evidence type="ECO:0000256" key="7">
    <source>
        <dbReference type="ARBA" id="ARBA00022813"/>
    </source>
</evidence>
<evidence type="ECO:0000256" key="5">
    <source>
        <dbReference type="ARBA" id="ARBA00022763"/>
    </source>
</evidence>
<dbReference type="InterPro" id="IPR039418">
    <property type="entry name" value="LexA-like"/>
</dbReference>
<dbReference type="GO" id="GO:0006281">
    <property type="term" value="P:DNA repair"/>
    <property type="evidence" value="ECO:0007669"/>
    <property type="project" value="UniProtKB-UniRule"/>
</dbReference>
<dbReference type="InterPro" id="IPR036390">
    <property type="entry name" value="WH_DNA-bd_sf"/>
</dbReference>
<dbReference type="SUPFAM" id="SSF46785">
    <property type="entry name" value="Winged helix' DNA-binding domain"/>
    <property type="match status" value="1"/>
</dbReference>
<comment type="function">
    <text evidence="13">Represses a number of genes involved in the response to DNA damage (SOS response), including recA and lexA. In the presence of single-stranded DNA, RecA interacts with LexA causing an autocatalytic cleavage which disrupts the DNA-binding part of LexA, leading to derepression of the SOS regulon and eventually DNA repair.</text>
</comment>
<keyword evidence="4 13" id="KW-0235">DNA replication</keyword>
<evidence type="ECO:0000259" key="16">
    <source>
        <dbReference type="Pfam" id="PF00717"/>
    </source>
</evidence>
<organism evidence="18 19">
    <name type="scientific">Advenella kashmirensis W13003</name>
    <dbReference type="NCBI Taxonomy" id="1424334"/>
    <lineage>
        <taxon>Bacteria</taxon>
        <taxon>Pseudomonadati</taxon>
        <taxon>Pseudomonadota</taxon>
        <taxon>Betaproteobacteria</taxon>
        <taxon>Burkholderiales</taxon>
        <taxon>Alcaligenaceae</taxon>
    </lineage>
</organism>
<dbReference type="Pfam" id="PF01726">
    <property type="entry name" value="LexA_DNA_bind"/>
    <property type="match status" value="1"/>
</dbReference>
<dbReference type="NCBIfam" id="TIGR00498">
    <property type="entry name" value="lexA"/>
    <property type="match status" value="1"/>
</dbReference>
<evidence type="ECO:0000256" key="2">
    <source>
        <dbReference type="ARBA" id="ARBA00011738"/>
    </source>
</evidence>
<keyword evidence="9 13" id="KW-0238">DNA-binding</keyword>
<dbReference type="HAMAP" id="MF_00015">
    <property type="entry name" value="LexA"/>
    <property type="match status" value="1"/>
</dbReference>
<dbReference type="GO" id="GO:0003677">
    <property type="term" value="F:DNA binding"/>
    <property type="evidence" value="ECO:0007669"/>
    <property type="project" value="UniProtKB-UniRule"/>
</dbReference>
<dbReference type="Gene3D" id="1.10.10.10">
    <property type="entry name" value="Winged helix-like DNA-binding domain superfamily/Winged helix DNA-binding domain"/>
    <property type="match status" value="1"/>
</dbReference>
<evidence type="ECO:0000256" key="3">
    <source>
        <dbReference type="ARBA" id="ARBA00022491"/>
    </source>
</evidence>
<comment type="subunit">
    <text evidence="2 13">Homodimer.</text>
</comment>
<dbReference type="EMBL" id="AYXT01000010">
    <property type="protein sequence ID" value="ETF01813.1"/>
    <property type="molecule type" value="Genomic_DNA"/>
</dbReference>
<feature type="region of interest" description="Disordered" evidence="15">
    <location>
        <begin position="70"/>
        <end position="92"/>
    </location>
</feature>
<comment type="caution">
    <text evidence="18">The sequence shown here is derived from an EMBL/GenBank/DDBJ whole genome shotgun (WGS) entry which is preliminary data.</text>
</comment>
<dbReference type="CDD" id="cd06529">
    <property type="entry name" value="S24_LexA-like"/>
    <property type="match status" value="1"/>
</dbReference>
<evidence type="ECO:0000259" key="17">
    <source>
        <dbReference type="Pfam" id="PF01726"/>
    </source>
</evidence>
<dbReference type="InterPro" id="IPR036388">
    <property type="entry name" value="WH-like_DNA-bd_sf"/>
</dbReference>
<dbReference type="GO" id="GO:0006260">
    <property type="term" value="P:DNA replication"/>
    <property type="evidence" value="ECO:0007669"/>
    <property type="project" value="UniProtKB-UniRule"/>
</dbReference>
<evidence type="ECO:0000256" key="13">
    <source>
        <dbReference type="HAMAP-Rule" id="MF_00015"/>
    </source>
</evidence>
<keyword evidence="6 13" id="KW-0378">Hydrolase</keyword>
<dbReference type="PRINTS" id="PR00726">
    <property type="entry name" value="LEXASERPTASE"/>
</dbReference>
<dbReference type="GO" id="GO:0004252">
    <property type="term" value="F:serine-type endopeptidase activity"/>
    <property type="evidence" value="ECO:0007669"/>
    <property type="project" value="UniProtKB-UniRule"/>
</dbReference>
<dbReference type="PANTHER" id="PTHR33516:SF2">
    <property type="entry name" value="LEXA REPRESSOR-RELATED"/>
    <property type="match status" value="1"/>
</dbReference>
<feature type="site" description="Cleavage; by autolysis" evidence="13">
    <location>
        <begin position="111"/>
        <end position="112"/>
    </location>
</feature>
<dbReference type="OrthoDB" id="9802364at2"/>
<keyword evidence="5 13" id="KW-0227">DNA damage</keyword>
<dbReference type="RefSeq" id="WP_024005671.1">
    <property type="nucleotide sequence ID" value="NZ_KI650980.1"/>
</dbReference>
<feature type="compositionally biased region" description="Low complexity" evidence="15">
    <location>
        <begin position="79"/>
        <end position="90"/>
    </location>
</feature>
<evidence type="ECO:0000256" key="11">
    <source>
        <dbReference type="ARBA" id="ARBA00023204"/>
    </source>
</evidence>
<evidence type="ECO:0000256" key="14">
    <source>
        <dbReference type="RuleBase" id="RU003991"/>
    </source>
</evidence>
<dbReference type="Proteomes" id="UP000018733">
    <property type="component" value="Unassembled WGS sequence"/>
</dbReference>
<dbReference type="AlphaFoldDB" id="V8QR42"/>
<keyword evidence="3 13" id="KW-0678">Repressor</keyword>
<dbReference type="InterPro" id="IPR015927">
    <property type="entry name" value="Peptidase_S24_S26A/B/C"/>
</dbReference>
<evidence type="ECO:0000256" key="8">
    <source>
        <dbReference type="ARBA" id="ARBA00023015"/>
    </source>
</evidence>
<dbReference type="PANTHER" id="PTHR33516">
    <property type="entry name" value="LEXA REPRESSOR"/>
    <property type="match status" value="1"/>
</dbReference>
<dbReference type="FunFam" id="1.10.10.10:FF:000009">
    <property type="entry name" value="LexA repressor"/>
    <property type="match status" value="1"/>
</dbReference>
<dbReference type="Gene3D" id="2.10.109.10">
    <property type="entry name" value="Umud Fragment, subunit A"/>
    <property type="match status" value="1"/>
</dbReference>
<keyword evidence="12 13" id="KW-0742">SOS response</keyword>
<dbReference type="eggNOG" id="COG1974">
    <property type="taxonomic scope" value="Bacteria"/>
</dbReference>
<evidence type="ECO:0000256" key="4">
    <source>
        <dbReference type="ARBA" id="ARBA00022705"/>
    </source>
</evidence>
<dbReference type="InterPro" id="IPR036286">
    <property type="entry name" value="LexA/Signal_pep-like_sf"/>
</dbReference>
<feature type="active site" description="For autocatalytic cleavage activity" evidence="13">
    <location>
        <position position="183"/>
    </location>
</feature>
<evidence type="ECO:0000256" key="12">
    <source>
        <dbReference type="ARBA" id="ARBA00023236"/>
    </source>
</evidence>
<feature type="active site" description="For autocatalytic cleavage activity" evidence="13">
    <location>
        <position position="146"/>
    </location>
</feature>
<dbReference type="PATRIC" id="fig|1424334.3.peg.2728"/>
<dbReference type="Pfam" id="PF00717">
    <property type="entry name" value="Peptidase_S24"/>
    <property type="match status" value="1"/>
</dbReference>
<evidence type="ECO:0000313" key="19">
    <source>
        <dbReference type="Proteomes" id="UP000018733"/>
    </source>
</evidence>
<dbReference type="GO" id="GO:0006508">
    <property type="term" value="P:proteolysis"/>
    <property type="evidence" value="ECO:0007669"/>
    <property type="project" value="InterPro"/>
</dbReference>
<proteinExistence type="inferred from homology"/>
<sequence length="228" mass="24722">MSLKLTARQQEILNLIKAAVERTGFPPTRAEIATALGFKSPNAAEDHLRALARKGAITLTAGASRGIRLVDEPDNTAMTSPTTRSSPSSTGVSLADSLRQLLLPVVGKVAAGSPILATEHIHRELTIDPSLFEQQPDYLLTVKGQSMQNIGIMDGDLLAVKRSHEARNGQVVVARIDDEVTVKRFNRKGRTIELLPENDEFSPIIVTNENDFAIEGIAVGLIRPHNLH</sequence>
<dbReference type="GO" id="GO:0045892">
    <property type="term" value="P:negative regulation of DNA-templated transcription"/>
    <property type="evidence" value="ECO:0007669"/>
    <property type="project" value="UniProtKB-UniRule"/>
</dbReference>
<dbReference type="FunFam" id="2.10.109.10:FF:000001">
    <property type="entry name" value="LexA repressor"/>
    <property type="match status" value="1"/>
</dbReference>
<evidence type="ECO:0000256" key="9">
    <source>
        <dbReference type="ARBA" id="ARBA00023125"/>
    </source>
</evidence>
<dbReference type="InterPro" id="IPR050077">
    <property type="entry name" value="LexA_repressor"/>
</dbReference>
<protein>
    <recommendedName>
        <fullName evidence="13">LexA repressor</fullName>
        <ecNumber evidence="13">3.4.21.88</ecNumber>
    </recommendedName>
</protein>
<dbReference type="InterPro" id="IPR006199">
    <property type="entry name" value="LexA_DNA-bd_dom"/>
</dbReference>
<gene>
    <name evidence="13" type="primary">lexA</name>
    <name evidence="18" type="ORF">W822_13585</name>
</gene>
<comment type="similarity">
    <text evidence="1 13 14">Belongs to the peptidase S24 family.</text>
</comment>
<name>V8QR42_9BURK</name>
<evidence type="ECO:0000256" key="1">
    <source>
        <dbReference type="ARBA" id="ARBA00007484"/>
    </source>
</evidence>
<dbReference type="SUPFAM" id="SSF51306">
    <property type="entry name" value="LexA/Signal peptidase"/>
    <property type="match status" value="1"/>
</dbReference>
<feature type="domain" description="LexA repressor DNA-binding" evidence="17">
    <location>
        <begin position="4"/>
        <end position="66"/>
    </location>
</feature>
<keyword evidence="10 13" id="KW-0804">Transcription</keyword>
<feature type="domain" description="Peptidase S24/S26A/S26B/S26C" evidence="16">
    <location>
        <begin position="104"/>
        <end position="219"/>
    </location>
</feature>